<evidence type="ECO:0000256" key="1">
    <source>
        <dbReference type="ARBA" id="ARBA00008857"/>
    </source>
</evidence>
<keyword evidence="6" id="KW-1185">Reference proteome</keyword>
<dbReference type="SUPFAM" id="SSF56349">
    <property type="entry name" value="DNA breaking-rejoining enzymes"/>
    <property type="match status" value="1"/>
</dbReference>
<gene>
    <name evidence="5" type="ORF">OCV99_09855</name>
</gene>
<dbReference type="Pfam" id="PF00589">
    <property type="entry name" value="Phage_integrase"/>
    <property type="match status" value="1"/>
</dbReference>
<comment type="similarity">
    <text evidence="1">Belongs to the 'phage' integrase family.</text>
</comment>
<keyword evidence="3" id="KW-0233">DNA recombination</keyword>
<evidence type="ECO:0000313" key="6">
    <source>
        <dbReference type="Proteomes" id="UP001652431"/>
    </source>
</evidence>
<dbReference type="InterPro" id="IPR011010">
    <property type="entry name" value="DNA_brk_join_enz"/>
</dbReference>
<reference evidence="5 6" key="1">
    <citation type="journal article" date="2021" name="ISME Commun">
        <title>Automated analysis of genomic sequences facilitates high-throughput and comprehensive description of bacteria.</title>
        <authorList>
            <person name="Hitch T.C.A."/>
        </authorList>
    </citation>
    <scope>NUCLEOTIDE SEQUENCE [LARGE SCALE GENOMIC DNA]</scope>
    <source>
        <strain evidence="5 6">Sanger_03</strain>
    </source>
</reference>
<dbReference type="PROSITE" id="PS51898">
    <property type="entry name" value="TYR_RECOMBINASE"/>
    <property type="match status" value="1"/>
</dbReference>
<dbReference type="RefSeq" id="WP_158370200.1">
    <property type="nucleotide sequence ID" value="NZ_JAOQJU010000010.1"/>
</dbReference>
<sequence length="322" mass="37447">MAEYSKERASIFEPFIRYRVASNNWNEVYSQTILYFDRFCSENYPGVKGITQEMINGWCIQRPTEQKRSFIDRCQSALRLIEYLQNRNLTSVVKPEMPPAPPKTHIPHAFSEEELCRFFSRCDENVKTARDQSSRFIALSASVEFRLLYSSGMRPTETRLLRTENVDLARGIINVKETKGNQQHYVALHDDAIQLLRDYDAVASKRFPSRIIFFPMNSKNPDMPISPDMLDYHFHKVWDKVNGSSAVPYDFRHNYAIENINSWINSGFEFHDKLVFLSKSMGHTSLESTKYYYSIVPALADILQKTTEAGFDEIVPEVPDYE</sequence>
<evidence type="ECO:0000256" key="3">
    <source>
        <dbReference type="ARBA" id="ARBA00023172"/>
    </source>
</evidence>
<keyword evidence="2" id="KW-0238">DNA-binding</keyword>
<name>A0ABT2RN50_9FIRM</name>
<dbReference type="Gene3D" id="1.10.443.10">
    <property type="entry name" value="Intergrase catalytic core"/>
    <property type="match status" value="1"/>
</dbReference>
<feature type="domain" description="Tyr recombinase" evidence="4">
    <location>
        <begin position="105"/>
        <end position="308"/>
    </location>
</feature>
<comment type="caution">
    <text evidence="5">The sequence shown here is derived from an EMBL/GenBank/DDBJ whole genome shotgun (WGS) entry which is preliminary data.</text>
</comment>
<evidence type="ECO:0000256" key="2">
    <source>
        <dbReference type="ARBA" id="ARBA00023125"/>
    </source>
</evidence>
<dbReference type="InterPro" id="IPR050090">
    <property type="entry name" value="Tyrosine_recombinase_XerCD"/>
</dbReference>
<dbReference type="InterPro" id="IPR013762">
    <property type="entry name" value="Integrase-like_cat_sf"/>
</dbReference>
<proteinExistence type="inferred from homology"/>
<evidence type="ECO:0000259" key="4">
    <source>
        <dbReference type="PROSITE" id="PS51898"/>
    </source>
</evidence>
<organism evidence="5 6">
    <name type="scientific">Dorea acetigenes</name>
    <dbReference type="NCBI Taxonomy" id="2981787"/>
    <lineage>
        <taxon>Bacteria</taxon>
        <taxon>Bacillati</taxon>
        <taxon>Bacillota</taxon>
        <taxon>Clostridia</taxon>
        <taxon>Lachnospirales</taxon>
        <taxon>Lachnospiraceae</taxon>
        <taxon>Dorea</taxon>
    </lineage>
</organism>
<dbReference type="PANTHER" id="PTHR30349">
    <property type="entry name" value="PHAGE INTEGRASE-RELATED"/>
    <property type="match status" value="1"/>
</dbReference>
<evidence type="ECO:0000313" key="5">
    <source>
        <dbReference type="EMBL" id="MCU6686843.1"/>
    </source>
</evidence>
<protein>
    <submittedName>
        <fullName evidence="5">Tyrosine-type recombinase/integrase</fullName>
    </submittedName>
</protein>
<dbReference type="PANTHER" id="PTHR30349:SF41">
    <property type="entry name" value="INTEGRASE_RECOMBINASE PROTEIN MJ0367-RELATED"/>
    <property type="match status" value="1"/>
</dbReference>
<accession>A0ABT2RN50</accession>
<dbReference type="InterPro" id="IPR002104">
    <property type="entry name" value="Integrase_catalytic"/>
</dbReference>
<dbReference type="EMBL" id="JAOQJU010000010">
    <property type="protein sequence ID" value="MCU6686843.1"/>
    <property type="molecule type" value="Genomic_DNA"/>
</dbReference>
<dbReference type="Proteomes" id="UP001652431">
    <property type="component" value="Unassembled WGS sequence"/>
</dbReference>